<dbReference type="Pfam" id="PF01026">
    <property type="entry name" value="TatD_DNase"/>
    <property type="match status" value="1"/>
</dbReference>
<evidence type="ECO:0000313" key="4">
    <source>
        <dbReference type="EMBL" id="QFX93076.1"/>
    </source>
</evidence>
<dbReference type="InterPro" id="IPR001130">
    <property type="entry name" value="TatD-like"/>
</dbReference>
<dbReference type="EMBL" id="CP045562">
    <property type="protein sequence ID" value="QFX93076.1"/>
    <property type="molecule type" value="Genomic_DNA"/>
</dbReference>
<evidence type="ECO:0000256" key="2">
    <source>
        <dbReference type="ARBA" id="ARBA00022801"/>
    </source>
</evidence>
<dbReference type="PROSITE" id="PS01137">
    <property type="entry name" value="TATD_1"/>
    <property type="match status" value="1"/>
</dbReference>
<dbReference type="InterPro" id="IPR018228">
    <property type="entry name" value="DNase_TatD-rel_CS"/>
</dbReference>
<dbReference type="InterPro" id="IPR015991">
    <property type="entry name" value="TatD/YcfH-like"/>
</dbReference>
<dbReference type="FunFam" id="3.20.20.140:FF:000005">
    <property type="entry name" value="TatD family hydrolase"/>
    <property type="match status" value="1"/>
</dbReference>
<keyword evidence="4" id="KW-0269">Exonuclease</keyword>
<organism evidence="4 5">
    <name type="scientific">Fructilactobacillus fructivorans</name>
    <dbReference type="NCBI Taxonomy" id="1614"/>
    <lineage>
        <taxon>Bacteria</taxon>
        <taxon>Bacillati</taxon>
        <taxon>Bacillota</taxon>
        <taxon>Bacilli</taxon>
        <taxon>Lactobacillales</taxon>
        <taxon>Lactobacillaceae</taxon>
        <taxon>Fructilactobacillus</taxon>
    </lineage>
</organism>
<evidence type="ECO:0000313" key="5">
    <source>
        <dbReference type="Proteomes" id="UP000327194"/>
    </source>
</evidence>
<accession>A0AAE6TWP4</accession>
<dbReference type="KEGG" id="lfv:LF543_05810"/>
<dbReference type="PROSITE" id="PS01090">
    <property type="entry name" value="TATD_2"/>
    <property type="match status" value="1"/>
</dbReference>
<dbReference type="AlphaFoldDB" id="A0AAE6TWP4"/>
<dbReference type="CDD" id="cd01310">
    <property type="entry name" value="TatD_DNAse"/>
    <property type="match status" value="1"/>
</dbReference>
<dbReference type="GO" id="GO:0004527">
    <property type="term" value="F:exonuclease activity"/>
    <property type="evidence" value="ECO:0007669"/>
    <property type="project" value="UniProtKB-KW"/>
</dbReference>
<sequence>MKIFDSHTHLNDQPFENDIDGYVNHAQKLGVVRMANVGSNAELNERSLQLAQRYDNLYSIVGWHPEDALNYDQDQEQLLEKQLENPKVVAVGEIGMDYFQNTTPKDVQERVFRRQIEIAKNMHLPISVHNRDAFEDVYRILKDEHISEVGGIIHSFNGDSEWMKKFIDLGMVVSYSGVVSFKKTKEVHEAARLTPIDKILVETDAPYLTPEPFRGRQNEPAYSLYTLEAVARFKDVDPDVVARATYANTNRIFGLEN</sequence>
<gene>
    <name evidence="4" type="ORF">LF543_05810</name>
</gene>
<reference evidence="4 5" key="1">
    <citation type="submission" date="2019-10" db="EMBL/GenBank/DDBJ databases">
        <title>Genome sequencing of Lactobacillus fructivorans.</title>
        <authorList>
            <person name="Kim K."/>
        </authorList>
    </citation>
    <scope>NUCLEOTIDE SEQUENCE [LARGE SCALE GENOMIC DNA]</scope>
    <source>
        <strain evidence="4 5">LF543</strain>
    </source>
</reference>
<dbReference type="SUPFAM" id="SSF51556">
    <property type="entry name" value="Metallo-dependent hydrolases"/>
    <property type="match status" value="1"/>
</dbReference>
<keyword evidence="2" id="KW-0378">Hydrolase</keyword>
<keyword evidence="1 3" id="KW-0479">Metal-binding</keyword>
<dbReference type="NCBIfam" id="TIGR00010">
    <property type="entry name" value="YchF/TatD family DNA exonuclease"/>
    <property type="match status" value="1"/>
</dbReference>
<keyword evidence="4" id="KW-0540">Nuclease</keyword>
<protein>
    <submittedName>
        <fullName evidence="4">YchF/TatD family DNA exonuclease</fullName>
    </submittedName>
</protein>
<dbReference type="Proteomes" id="UP000327194">
    <property type="component" value="Chromosome"/>
</dbReference>
<dbReference type="PANTHER" id="PTHR46124">
    <property type="entry name" value="D-AMINOACYL-TRNA DEACYLASE"/>
    <property type="match status" value="1"/>
</dbReference>
<feature type="binding site" evidence="3">
    <location>
        <position position="129"/>
    </location>
    <ligand>
        <name>a divalent metal cation</name>
        <dbReference type="ChEBI" id="CHEBI:60240"/>
        <label>2</label>
    </ligand>
</feature>
<name>A0AAE6TWP4_9LACO</name>
<dbReference type="RefSeq" id="WP_010022861.1">
    <property type="nucleotide sequence ID" value="NZ_AZDS01000004.1"/>
</dbReference>
<evidence type="ECO:0000256" key="3">
    <source>
        <dbReference type="PIRSR" id="PIRSR005902-1"/>
    </source>
</evidence>
<dbReference type="PANTHER" id="PTHR46124:SF2">
    <property type="entry name" value="D-AMINOACYL-TRNA DEACYLASE"/>
    <property type="match status" value="1"/>
</dbReference>
<feature type="binding site" evidence="3">
    <location>
        <position position="7"/>
    </location>
    <ligand>
        <name>a divalent metal cation</name>
        <dbReference type="ChEBI" id="CHEBI:60240"/>
        <label>1</label>
    </ligand>
</feature>
<dbReference type="PROSITE" id="PS01091">
    <property type="entry name" value="TATD_3"/>
    <property type="match status" value="1"/>
</dbReference>
<proteinExistence type="predicted"/>
<dbReference type="PIRSF" id="PIRSF005902">
    <property type="entry name" value="DNase_TatD"/>
    <property type="match status" value="1"/>
</dbReference>
<feature type="binding site" evidence="3">
    <location>
        <position position="154"/>
    </location>
    <ligand>
        <name>a divalent metal cation</name>
        <dbReference type="ChEBI" id="CHEBI:60240"/>
        <label>2</label>
    </ligand>
</feature>
<evidence type="ECO:0000256" key="1">
    <source>
        <dbReference type="ARBA" id="ARBA00022723"/>
    </source>
</evidence>
<dbReference type="InterPro" id="IPR032466">
    <property type="entry name" value="Metal_Hydrolase"/>
</dbReference>
<feature type="binding site" evidence="3">
    <location>
        <position position="9"/>
    </location>
    <ligand>
        <name>a divalent metal cation</name>
        <dbReference type="ChEBI" id="CHEBI:60240"/>
        <label>1</label>
    </ligand>
</feature>
<dbReference type="Gene3D" id="3.20.20.140">
    <property type="entry name" value="Metal-dependent hydrolases"/>
    <property type="match status" value="1"/>
</dbReference>
<dbReference type="GO" id="GO:0005829">
    <property type="term" value="C:cytosol"/>
    <property type="evidence" value="ECO:0007669"/>
    <property type="project" value="TreeGrafter"/>
</dbReference>
<dbReference type="GO" id="GO:0004536">
    <property type="term" value="F:DNA nuclease activity"/>
    <property type="evidence" value="ECO:0007669"/>
    <property type="project" value="InterPro"/>
</dbReference>
<feature type="binding site" evidence="3">
    <location>
        <position position="93"/>
    </location>
    <ligand>
        <name>a divalent metal cation</name>
        <dbReference type="ChEBI" id="CHEBI:60240"/>
        <label>1</label>
    </ligand>
</feature>
<dbReference type="GO" id="GO:0046872">
    <property type="term" value="F:metal ion binding"/>
    <property type="evidence" value="ECO:0007669"/>
    <property type="project" value="UniProtKB-KW"/>
</dbReference>
<feature type="binding site" evidence="3">
    <location>
        <position position="204"/>
    </location>
    <ligand>
        <name>a divalent metal cation</name>
        <dbReference type="ChEBI" id="CHEBI:60240"/>
        <label>1</label>
    </ligand>
</feature>